<organism evidence="1 2">
    <name type="scientific">Ensete ventricosum</name>
    <name type="common">Abyssinian banana</name>
    <name type="synonym">Musa ensete</name>
    <dbReference type="NCBI Taxonomy" id="4639"/>
    <lineage>
        <taxon>Eukaryota</taxon>
        <taxon>Viridiplantae</taxon>
        <taxon>Streptophyta</taxon>
        <taxon>Embryophyta</taxon>
        <taxon>Tracheophyta</taxon>
        <taxon>Spermatophyta</taxon>
        <taxon>Magnoliopsida</taxon>
        <taxon>Liliopsida</taxon>
        <taxon>Zingiberales</taxon>
        <taxon>Musaceae</taxon>
        <taxon>Ensete</taxon>
    </lineage>
</organism>
<gene>
    <name evidence="1" type="ORF">B296_00015727</name>
</gene>
<accession>A0A426ZTU1</accession>
<sequence>MGGVAWERVEKAFSKELVVPKLTPHFADSNKILKTAVWKESVTTLTWVSESRQLPIDVRVWFAIRVAPGWTLEGVAVRRGRRARISHQRAPSRGGPSTQLASLAPLTALVSVFGGAALTDFGIVDALMVMRSNFDIGSIVTIRRLVEVRKNYFIPSKYELHAPLPGEHPYDAFPNGFSLSIDALKT</sequence>
<protein>
    <submittedName>
        <fullName evidence="1">Uncharacterized protein</fullName>
    </submittedName>
</protein>
<reference evidence="1 2" key="1">
    <citation type="journal article" date="2014" name="Agronomy (Basel)">
        <title>A Draft Genome Sequence for Ensete ventricosum, the Drought-Tolerant Tree Against Hunger.</title>
        <authorList>
            <person name="Harrison J."/>
            <person name="Moore K.A."/>
            <person name="Paszkiewicz K."/>
            <person name="Jones T."/>
            <person name="Grant M."/>
            <person name="Ambacheew D."/>
            <person name="Muzemil S."/>
            <person name="Studholme D.J."/>
        </authorList>
    </citation>
    <scope>NUCLEOTIDE SEQUENCE [LARGE SCALE GENOMIC DNA]</scope>
</reference>
<name>A0A426ZTU1_ENSVE</name>
<dbReference type="AlphaFoldDB" id="A0A426ZTU1"/>
<dbReference type="Proteomes" id="UP000287651">
    <property type="component" value="Unassembled WGS sequence"/>
</dbReference>
<comment type="caution">
    <text evidence="1">The sequence shown here is derived from an EMBL/GenBank/DDBJ whole genome shotgun (WGS) entry which is preliminary data.</text>
</comment>
<dbReference type="EMBL" id="AMZH03005040">
    <property type="protein sequence ID" value="RRT67453.1"/>
    <property type="molecule type" value="Genomic_DNA"/>
</dbReference>
<evidence type="ECO:0000313" key="2">
    <source>
        <dbReference type="Proteomes" id="UP000287651"/>
    </source>
</evidence>
<evidence type="ECO:0000313" key="1">
    <source>
        <dbReference type="EMBL" id="RRT67453.1"/>
    </source>
</evidence>
<proteinExistence type="predicted"/>